<reference evidence="1" key="1">
    <citation type="submission" date="2019-10" db="EMBL/GenBank/DDBJ databases">
        <title>Conservation and host-specific expression of non-tandemly repeated heterogenous ribosome RNA gene in arbuscular mycorrhizal fungi.</title>
        <authorList>
            <person name="Maeda T."/>
            <person name="Kobayashi Y."/>
            <person name="Nakagawa T."/>
            <person name="Ezawa T."/>
            <person name="Yamaguchi K."/>
            <person name="Bino T."/>
            <person name="Nishimoto Y."/>
            <person name="Shigenobu S."/>
            <person name="Kawaguchi M."/>
        </authorList>
    </citation>
    <scope>NUCLEOTIDE SEQUENCE</scope>
    <source>
        <strain evidence="1">HR1</strain>
    </source>
</reference>
<gene>
    <name evidence="1" type="ORF">RCL2_002098000</name>
</gene>
<sequence length="77" mass="9074">MRFENLRLYGQQIIMQRESTALKEQRIISIDAAAQTLDLTIRIWKRVPPEGTYLNAMELENQNGLEIKIRKLVLNQF</sequence>
<dbReference type="EMBL" id="BLAL01000232">
    <property type="protein sequence ID" value="GES94238.1"/>
    <property type="molecule type" value="Genomic_DNA"/>
</dbReference>
<protein>
    <submittedName>
        <fullName evidence="1">Uncharacterized protein</fullName>
    </submittedName>
</protein>
<dbReference type="Proteomes" id="UP000615446">
    <property type="component" value="Unassembled WGS sequence"/>
</dbReference>
<evidence type="ECO:0000313" key="2">
    <source>
        <dbReference type="Proteomes" id="UP000615446"/>
    </source>
</evidence>
<dbReference type="AlphaFoldDB" id="A0A8H3LSS7"/>
<accession>A0A8H3LSS7</accession>
<proteinExistence type="predicted"/>
<comment type="caution">
    <text evidence="1">The sequence shown here is derived from an EMBL/GenBank/DDBJ whole genome shotgun (WGS) entry which is preliminary data.</text>
</comment>
<evidence type="ECO:0000313" key="1">
    <source>
        <dbReference type="EMBL" id="GES94238.1"/>
    </source>
</evidence>
<name>A0A8H3LSS7_9GLOM</name>
<organism evidence="1 2">
    <name type="scientific">Rhizophagus clarus</name>
    <dbReference type="NCBI Taxonomy" id="94130"/>
    <lineage>
        <taxon>Eukaryota</taxon>
        <taxon>Fungi</taxon>
        <taxon>Fungi incertae sedis</taxon>
        <taxon>Mucoromycota</taxon>
        <taxon>Glomeromycotina</taxon>
        <taxon>Glomeromycetes</taxon>
        <taxon>Glomerales</taxon>
        <taxon>Glomeraceae</taxon>
        <taxon>Rhizophagus</taxon>
    </lineage>
</organism>